<evidence type="ECO:0000313" key="4">
    <source>
        <dbReference type="Proteomes" id="UP000245086"/>
    </source>
</evidence>
<dbReference type="EMBL" id="BFBR01000002">
    <property type="protein sequence ID" value="GBF57228.1"/>
    <property type="molecule type" value="Genomic_DNA"/>
</dbReference>
<dbReference type="EC" id="1.5.1.36" evidence="3"/>
<dbReference type="InterPro" id="IPR002563">
    <property type="entry name" value="Flavin_Rdtase-like_dom"/>
</dbReference>
<name>A0A2P2E836_9PROT</name>
<feature type="domain" description="Flavin reductase like" evidence="2">
    <location>
        <begin position="12"/>
        <end position="155"/>
    </location>
</feature>
<dbReference type="GO" id="GO:0042602">
    <property type="term" value="F:riboflavin reductase (NADPH) activity"/>
    <property type="evidence" value="ECO:0007669"/>
    <property type="project" value="TreeGrafter"/>
</dbReference>
<dbReference type="Pfam" id="PF01613">
    <property type="entry name" value="Flavin_Reduct"/>
    <property type="match status" value="1"/>
</dbReference>
<evidence type="ECO:0000259" key="2">
    <source>
        <dbReference type="SMART" id="SM00903"/>
    </source>
</evidence>
<dbReference type="InterPro" id="IPR012349">
    <property type="entry name" value="Split_barrel_FMN-bd"/>
</dbReference>
<dbReference type="PANTHER" id="PTHR30466:SF1">
    <property type="entry name" value="FMN REDUCTASE (NADH) RUTF"/>
    <property type="match status" value="1"/>
</dbReference>
<reference evidence="3 4" key="1">
    <citation type="journal article" date="2018" name="Genome Announc.">
        <title>Draft Genome Sequence of "Candidatus Phycosocius bacilliformis," an Alphaproteobacterial Ectosymbiont of the Hydrocarbon-Producing Green Alga Botryococcus braunii.</title>
        <authorList>
            <person name="Tanabe Y."/>
            <person name="Yamaguchi H."/>
            <person name="Watanabe M.M."/>
        </authorList>
    </citation>
    <scope>NUCLEOTIDE SEQUENCE [LARGE SCALE GENOMIC DNA]</scope>
    <source>
        <strain evidence="3 4">BOTRYCO-2</strain>
    </source>
</reference>
<accession>A0A2P2E836</accession>
<keyword evidence="1 3" id="KW-0560">Oxidoreductase</keyword>
<dbReference type="OrthoDB" id="9792858at2"/>
<sequence length="162" mass="16976">MTFDLKDYRAALGSFATGVTIVTALDSVGNGHGLTVNSFASVSLEPALVLWCLGNKSDSYELFATCTAYGVNILSDDQTDLAMRFAGKGDQRLASGEYGKLATGSPILPGTIAAFDAKVVERINAGDHLILIGETQAYQRHDGNGLAYFRGKFGSTAALSGS</sequence>
<dbReference type="SUPFAM" id="SSF50475">
    <property type="entry name" value="FMN-binding split barrel"/>
    <property type="match status" value="1"/>
</dbReference>
<dbReference type="PANTHER" id="PTHR30466">
    <property type="entry name" value="FLAVIN REDUCTASE"/>
    <property type="match status" value="1"/>
</dbReference>
<dbReference type="Gene3D" id="2.30.110.10">
    <property type="entry name" value="Electron Transport, Fmn-binding Protein, Chain A"/>
    <property type="match status" value="1"/>
</dbReference>
<dbReference type="GO" id="GO:0010181">
    <property type="term" value="F:FMN binding"/>
    <property type="evidence" value="ECO:0007669"/>
    <property type="project" value="InterPro"/>
</dbReference>
<dbReference type="AlphaFoldDB" id="A0A2P2E836"/>
<organism evidence="3 4">
    <name type="scientific">Candidatus Phycosocius bacilliformis</name>
    <dbReference type="NCBI Taxonomy" id="1445552"/>
    <lineage>
        <taxon>Bacteria</taxon>
        <taxon>Pseudomonadati</taxon>
        <taxon>Pseudomonadota</taxon>
        <taxon>Alphaproteobacteria</taxon>
        <taxon>Caulobacterales</taxon>
        <taxon>Caulobacterales incertae sedis</taxon>
        <taxon>Candidatus Phycosocius</taxon>
    </lineage>
</organism>
<keyword evidence="4" id="KW-1185">Reference proteome</keyword>
<evidence type="ECO:0000313" key="3">
    <source>
        <dbReference type="EMBL" id="GBF57228.1"/>
    </source>
</evidence>
<evidence type="ECO:0000256" key="1">
    <source>
        <dbReference type="ARBA" id="ARBA00023002"/>
    </source>
</evidence>
<protein>
    <submittedName>
        <fullName evidence="3">p-hydroxyphenylacetate 3-hydroxylase, reductase component</fullName>
        <ecNumber evidence="3">1.5.1.36</ecNumber>
    </submittedName>
</protein>
<dbReference type="GO" id="GO:0036382">
    <property type="term" value="F:flavin reductase (NADH) activity"/>
    <property type="evidence" value="ECO:0007669"/>
    <property type="project" value="UniProtKB-EC"/>
</dbReference>
<dbReference type="Proteomes" id="UP000245086">
    <property type="component" value="Unassembled WGS sequence"/>
</dbReference>
<proteinExistence type="predicted"/>
<dbReference type="RefSeq" id="WP_108984094.1">
    <property type="nucleotide sequence ID" value="NZ_BFBR01000002.1"/>
</dbReference>
<dbReference type="SMART" id="SM00903">
    <property type="entry name" value="Flavin_Reduct"/>
    <property type="match status" value="1"/>
</dbReference>
<comment type="caution">
    <text evidence="3">The sequence shown here is derived from an EMBL/GenBank/DDBJ whole genome shotgun (WGS) entry which is preliminary data.</text>
</comment>
<dbReference type="InterPro" id="IPR050268">
    <property type="entry name" value="NADH-dep_flavin_reductase"/>
</dbReference>
<gene>
    <name evidence="3" type="primary">C1-hpah</name>
    <name evidence="3" type="ORF">PbB2_00892</name>
</gene>